<organism evidence="3 4">
    <name type="scientific">Araneus ventricosus</name>
    <name type="common">Orbweaver spider</name>
    <name type="synonym">Epeira ventricosa</name>
    <dbReference type="NCBI Taxonomy" id="182803"/>
    <lineage>
        <taxon>Eukaryota</taxon>
        <taxon>Metazoa</taxon>
        <taxon>Ecdysozoa</taxon>
        <taxon>Arthropoda</taxon>
        <taxon>Chelicerata</taxon>
        <taxon>Arachnida</taxon>
        <taxon>Araneae</taxon>
        <taxon>Araneomorphae</taxon>
        <taxon>Entelegynae</taxon>
        <taxon>Araneoidea</taxon>
        <taxon>Araneidae</taxon>
        <taxon>Araneus</taxon>
    </lineage>
</organism>
<evidence type="ECO:0000256" key="2">
    <source>
        <dbReference type="SAM" id="Phobius"/>
    </source>
</evidence>
<keyword evidence="2" id="KW-0812">Transmembrane</keyword>
<protein>
    <submittedName>
        <fullName evidence="3">Uncharacterized protein</fullName>
    </submittedName>
</protein>
<keyword evidence="4" id="KW-1185">Reference proteome</keyword>
<reference evidence="3 4" key="1">
    <citation type="journal article" date="2019" name="Sci. Rep.">
        <title>Orb-weaving spider Araneus ventricosus genome elucidates the spidroin gene catalogue.</title>
        <authorList>
            <person name="Kono N."/>
            <person name="Nakamura H."/>
            <person name="Ohtoshi R."/>
            <person name="Moran D.A.P."/>
            <person name="Shinohara A."/>
            <person name="Yoshida Y."/>
            <person name="Fujiwara M."/>
            <person name="Mori M."/>
            <person name="Tomita M."/>
            <person name="Arakawa K."/>
        </authorList>
    </citation>
    <scope>NUCLEOTIDE SEQUENCE [LARGE SCALE GENOMIC DNA]</scope>
</reference>
<gene>
    <name evidence="3" type="ORF">AVEN_112897_1</name>
</gene>
<dbReference type="Proteomes" id="UP000499080">
    <property type="component" value="Unassembled WGS sequence"/>
</dbReference>
<evidence type="ECO:0000313" key="3">
    <source>
        <dbReference type="EMBL" id="GBN81262.1"/>
    </source>
</evidence>
<evidence type="ECO:0000256" key="1">
    <source>
        <dbReference type="SAM" id="MobiDB-lite"/>
    </source>
</evidence>
<feature type="transmembrane region" description="Helical" evidence="2">
    <location>
        <begin position="53"/>
        <end position="74"/>
    </location>
</feature>
<feature type="transmembrane region" description="Helical" evidence="2">
    <location>
        <begin position="21"/>
        <end position="47"/>
    </location>
</feature>
<proteinExistence type="predicted"/>
<dbReference type="EMBL" id="BGPR01148782">
    <property type="protein sequence ID" value="GBN81262.1"/>
    <property type="molecule type" value="Genomic_DNA"/>
</dbReference>
<dbReference type="OrthoDB" id="6458694at2759"/>
<sequence>MSVVYLDFKITPPKVKPRRGMSLVLLILRPLICVLGPSIVPLIVYLVEGCTNLFFWMLGFGSLISLILLIVHLGKVKDVIQYLKTSCCEAIYRSKLLQVPSHCKNLSPLKPNSPTKNSPDPLRSHILDGFDLPQSTTSTIVEMPISIDCPPSSASSGELHGVGVSQQPVIFTPTKRRVISASSVSLSPLRNETKASKKTLPFSKRRLGSSGSVPPRHLGLLDASNLPTILESPYADCNVDILQSRNLSCFSS</sequence>
<feature type="region of interest" description="Disordered" evidence="1">
    <location>
        <begin position="194"/>
        <end position="216"/>
    </location>
</feature>
<comment type="caution">
    <text evidence="3">The sequence shown here is derived from an EMBL/GenBank/DDBJ whole genome shotgun (WGS) entry which is preliminary data.</text>
</comment>
<keyword evidence="2" id="KW-1133">Transmembrane helix</keyword>
<dbReference type="AlphaFoldDB" id="A0A4Y2RZI1"/>
<evidence type="ECO:0000313" key="4">
    <source>
        <dbReference type="Proteomes" id="UP000499080"/>
    </source>
</evidence>
<keyword evidence="2" id="KW-0472">Membrane</keyword>
<name>A0A4Y2RZI1_ARAVE</name>
<accession>A0A4Y2RZI1</accession>